<name>W4V383_9FIRM</name>
<evidence type="ECO:0000313" key="1">
    <source>
        <dbReference type="EMBL" id="GAE87666.1"/>
    </source>
</evidence>
<protein>
    <submittedName>
        <fullName evidence="1">Uncharacterized protein</fullName>
    </submittedName>
</protein>
<comment type="caution">
    <text evidence="1">The sequence shown here is derived from an EMBL/GenBank/DDBJ whole genome shotgun (WGS) entry which is preliminary data.</text>
</comment>
<dbReference type="Proteomes" id="UP000019109">
    <property type="component" value="Unassembled WGS sequence"/>
</dbReference>
<gene>
    <name evidence="1" type="ORF">JCM21531_1054</name>
</gene>
<dbReference type="AlphaFoldDB" id="W4V383"/>
<reference evidence="1" key="1">
    <citation type="journal article" date="2014" name="Genome Announc.">
        <title>Draft Genome Sequence of Clostridium straminisolvens Strain JCM 21531T, Isolated from a Cellulose-Degrading Bacterial Community.</title>
        <authorList>
            <person name="Yuki M."/>
            <person name="Oshima K."/>
            <person name="Suda W."/>
            <person name="Sakamoto M."/>
            <person name="Kitamura K."/>
            <person name="Iida T."/>
            <person name="Hattori M."/>
            <person name="Ohkuma M."/>
        </authorList>
    </citation>
    <scope>NUCLEOTIDE SEQUENCE [LARGE SCALE GENOMIC DNA]</scope>
    <source>
        <strain evidence="1">JCM 21531</strain>
    </source>
</reference>
<proteinExistence type="predicted"/>
<dbReference type="OrthoDB" id="2082265at2"/>
<keyword evidence="2" id="KW-1185">Reference proteome</keyword>
<dbReference type="RefSeq" id="WP_038287542.1">
    <property type="nucleotide sequence ID" value="NZ_BAVR01000009.1"/>
</dbReference>
<organism evidence="1 2">
    <name type="scientific">Acetivibrio straminisolvens JCM 21531</name>
    <dbReference type="NCBI Taxonomy" id="1294263"/>
    <lineage>
        <taxon>Bacteria</taxon>
        <taxon>Bacillati</taxon>
        <taxon>Bacillota</taxon>
        <taxon>Clostridia</taxon>
        <taxon>Eubacteriales</taxon>
        <taxon>Oscillospiraceae</taxon>
        <taxon>Acetivibrio</taxon>
    </lineage>
</organism>
<evidence type="ECO:0000313" key="2">
    <source>
        <dbReference type="Proteomes" id="UP000019109"/>
    </source>
</evidence>
<sequence length="261" mass="31169">MKKGLLRQFPKQIREKILDHTIESYELRNVILKLIDSNPKFIIRIYLNDEALRDLLEEKDLEMIENRLKSALTYEWFYFEFKKAVKENMNVFVRDIAESFAFSILYENKYEYDEASGKIKDCGKFNIEDYDKLGDFMCDYGLMTPDNDNFLDIDPDNSTSHFDEIALNYLHKTLKQLLIDVYNKRPEEFHKFFGIERDYILSDMDFEEFEYELFEFFDTDFPMPDFNNPVGIAAELVSKVEEMDAKMLFDMGKDLVISKEK</sequence>
<accession>W4V383</accession>
<dbReference type="EMBL" id="BAVR01000009">
    <property type="protein sequence ID" value="GAE87666.1"/>
    <property type="molecule type" value="Genomic_DNA"/>
</dbReference>